<dbReference type="GO" id="GO:0016020">
    <property type="term" value="C:membrane"/>
    <property type="evidence" value="ECO:0007669"/>
    <property type="project" value="UniProtKB-SubCell"/>
</dbReference>
<feature type="transmembrane region" description="Helical" evidence="8">
    <location>
        <begin position="301"/>
        <end position="321"/>
    </location>
</feature>
<keyword evidence="12" id="KW-1185">Reference proteome</keyword>
<sequence>MLSIVIPTYNELENVELVAQVIGNTLSQKTAYEIVFVDDSRDDTPNILSSLAARDPHIRFVHRDHERGLGTAVVQGFRIARGDYVAVMDADMQHPPEMLLAMLDELNAGAEIVIPSRFVPGGDDGGLKPHRKLVSAVARYMGKALLKRVRRINDPTGGFFAFRRNVIEGVELKPIGWKILIEILVRGNYSRVTEIPYRFQPRNAGVSKMSLAEQWNYIRHLLRLASESPQDRRFFLFAAVGVSGVFMNMVCYDLMVRLHVEVAVASVIASLIALASNFTLNDRVTWSDVRGSGWLVRAWKYFATSLVGIGINVGVLSLLFYKFSVHYLIANLMGIIVATFWNYALSRLWTWRSKENARVQIVRGFNR</sequence>
<evidence type="ECO:0000256" key="3">
    <source>
        <dbReference type="ARBA" id="ARBA00022676"/>
    </source>
</evidence>
<dbReference type="InterPro" id="IPR001173">
    <property type="entry name" value="Glyco_trans_2-like"/>
</dbReference>
<dbReference type="AlphaFoldDB" id="A0A9X7VYI4"/>
<feature type="domain" description="GtrA/DPMS transmembrane" evidence="10">
    <location>
        <begin position="237"/>
        <end position="351"/>
    </location>
</feature>
<accession>A0A9X7VYI4</accession>
<dbReference type="PANTHER" id="PTHR43398">
    <property type="entry name" value="DOLICHOL-PHOSPHATE MANNOSYLTRANSFERASE SUBUNIT 1"/>
    <property type="match status" value="1"/>
</dbReference>
<evidence type="ECO:0000313" key="11">
    <source>
        <dbReference type="EMBL" id="QSO46073.1"/>
    </source>
</evidence>
<dbReference type="KEGG" id="afx:JZ786_16280"/>
<evidence type="ECO:0000256" key="1">
    <source>
        <dbReference type="ARBA" id="ARBA00004141"/>
    </source>
</evidence>
<dbReference type="GO" id="GO:0006488">
    <property type="term" value="P:dolichol-linked oligosaccharide biosynthetic process"/>
    <property type="evidence" value="ECO:0007669"/>
    <property type="project" value="TreeGrafter"/>
</dbReference>
<keyword evidence="4" id="KW-0808">Transferase</keyword>
<dbReference type="GO" id="GO:0035269">
    <property type="term" value="P:protein O-linked glycosylation via mannose"/>
    <property type="evidence" value="ECO:0007669"/>
    <property type="project" value="TreeGrafter"/>
</dbReference>
<protein>
    <submittedName>
        <fullName evidence="11">Glycosyltransferase family 2 protein</fullName>
    </submittedName>
</protein>
<dbReference type="CDD" id="cd06442">
    <property type="entry name" value="DPM1_like"/>
    <property type="match status" value="1"/>
</dbReference>
<reference evidence="11 12" key="1">
    <citation type="submission" date="2021-02" db="EMBL/GenBank/DDBJ databases">
        <title>Alicyclobacillus curvatus sp. nov. and Alicyclobacillus mengziensis sp. nov., two acidophilic bacteria isolated from acid mine drainage.</title>
        <authorList>
            <person name="Huang Y."/>
        </authorList>
    </citation>
    <scope>NUCLEOTIDE SEQUENCE [LARGE SCALE GENOMIC DNA]</scope>
    <source>
        <strain evidence="11 12">S30H14</strain>
    </source>
</reference>
<dbReference type="Gene3D" id="3.90.550.10">
    <property type="entry name" value="Spore Coat Polysaccharide Biosynthesis Protein SpsA, Chain A"/>
    <property type="match status" value="1"/>
</dbReference>
<evidence type="ECO:0000256" key="5">
    <source>
        <dbReference type="ARBA" id="ARBA00022692"/>
    </source>
</evidence>
<dbReference type="Proteomes" id="UP000663505">
    <property type="component" value="Chromosome"/>
</dbReference>
<feature type="domain" description="Glycosyltransferase 2-like" evidence="9">
    <location>
        <begin position="3"/>
        <end position="168"/>
    </location>
</feature>
<dbReference type="PANTHER" id="PTHR43398:SF1">
    <property type="entry name" value="DOLICHOL-PHOSPHATE MANNOSYLTRANSFERASE SUBUNIT 1"/>
    <property type="match status" value="1"/>
</dbReference>
<comment type="subcellular location">
    <subcellularLocation>
        <location evidence="1">Membrane</location>
        <topology evidence="1">Multi-pass membrane protein</topology>
    </subcellularLocation>
</comment>
<evidence type="ECO:0000256" key="6">
    <source>
        <dbReference type="ARBA" id="ARBA00022989"/>
    </source>
</evidence>
<dbReference type="GO" id="GO:0004582">
    <property type="term" value="F:dolichyl-phosphate beta-D-mannosyltransferase activity"/>
    <property type="evidence" value="ECO:0007669"/>
    <property type="project" value="InterPro"/>
</dbReference>
<feature type="transmembrane region" description="Helical" evidence="8">
    <location>
        <begin position="327"/>
        <end position="345"/>
    </location>
</feature>
<dbReference type="GO" id="GO:0000271">
    <property type="term" value="P:polysaccharide biosynthetic process"/>
    <property type="evidence" value="ECO:0007669"/>
    <property type="project" value="InterPro"/>
</dbReference>
<feature type="transmembrane region" description="Helical" evidence="8">
    <location>
        <begin position="234"/>
        <end position="256"/>
    </location>
</feature>
<evidence type="ECO:0000259" key="9">
    <source>
        <dbReference type="Pfam" id="PF00535"/>
    </source>
</evidence>
<keyword evidence="7 8" id="KW-0472">Membrane</keyword>
<dbReference type="Pfam" id="PF04138">
    <property type="entry name" value="GtrA_DPMS_TM"/>
    <property type="match status" value="1"/>
</dbReference>
<proteinExistence type="inferred from homology"/>
<name>A0A9X7VYI4_9BACL</name>
<keyword evidence="6 8" id="KW-1133">Transmembrane helix</keyword>
<dbReference type="EMBL" id="CP071182">
    <property type="protein sequence ID" value="QSO46073.1"/>
    <property type="molecule type" value="Genomic_DNA"/>
</dbReference>
<dbReference type="InterPro" id="IPR039528">
    <property type="entry name" value="DPM1-like"/>
</dbReference>
<dbReference type="InterPro" id="IPR007267">
    <property type="entry name" value="GtrA_DPMS_TM"/>
</dbReference>
<evidence type="ECO:0000256" key="7">
    <source>
        <dbReference type="ARBA" id="ARBA00023136"/>
    </source>
</evidence>
<keyword evidence="5 8" id="KW-0812">Transmembrane</keyword>
<dbReference type="GO" id="GO:0006506">
    <property type="term" value="P:GPI anchor biosynthetic process"/>
    <property type="evidence" value="ECO:0007669"/>
    <property type="project" value="TreeGrafter"/>
</dbReference>
<dbReference type="InterPro" id="IPR029044">
    <property type="entry name" value="Nucleotide-diphossugar_trans"/>
</dbReference>
<comment type="similarity">
    <text evidence="2">Belongs to the glycosyltransferase 2 family.</text>
</comment>
<dbReference type="Pfam" id="PF00535">
    <property type="entry name" value="Glycos_transf_2"/>
    <property type="match status" value="1"/>
</dbReference>
<gene>
    <name evidence="11" type="ORF">JZ786_16280</name>
</gene>
<dbReference type="SUPFAM" id="SSF53448">
    <property type="entry name" value="Nucleotide-diphospho-sugar transferases"/>
    <property type="match status" value="1"/>
</dbReference>
<organism evidence="11 12">
    <name type="scientific">Alicyclobacillus mengziensis</name>
    <dbReference type="NCBI Taxonomy" id="2931921"/>
    <lineage>
        <taxon>Bacteria</taxon>
        <taxon>Bacillati</taxon>
        <taxon>Bacillota</taxon>
        <taxon>Bacilli</taxon>
        <taxon>Bacillales</taxon>
        <taxon>Alicyclobacillaceae</taxon>
        <taxon>Alicyclobacillus</taxon>
    </lineage>
</organism>
<dbReference type="RefSeq" id="WP_206655444.1">
    <property type="nucleotide sequence ID" value="NZ_CP071182.1"/>
</dbReference>
<evidence type="ECO:0000313" key="12">
    <source>
        <dbReference type="Proteomes" id="UP000663505"/>
    </source>
</evidence>
<feature type="transmembrane region" description="Helical" evidence="8">
    <location>
        <begin position="262"/>
        <end position="280"/>
    </location>
</feature>
<evidence type="ECO:0000259" key="10">
    <source>
        <dbReference type="Pfam" id="PF04138"/>
    </source>
</evidence>
<evidence type="ECO:0000256" key="4">
    <source>
        <dbReference type="ARBA" id="ARBA00022679"/>
    </source>
</evidence>
<evidence type="ECO:0000256" key="2">
    <source>
        <dbReference type="ARBA" id="ARBA00006739"/>
    </source>
</evidence>
<evidence type="ECO:0000256" key="8">
    <source>
        <dbReference type="SAM" id="Phobius"/>
    </source>
</evidence>
<keyword evidence="3" id="KW-0328">Glycosyltransferase</keyword>